<evidence type="ECO:0000313" key="2">
    <source>
        <dbReference type="EMBL" id="ADE75993.1"/>
    </source>
</evidence>
<feature type="region of interest" description="Disordered" evidence="1">
    <location>
        <begin position="1"/>
        <end position="27"/>
    </location>
</feature>
<sequence length="62" mass="6558">MLDSENSRDPCSANTYSTPLQSASFLPPAPHRLMQLTLSALVRALPSNASSARKPRSGSSSV</sequence>
<evidence type="ECO:0000256" key="1">
    <source>
        <dbReference type="SAM" id="MobiDB-lite"/>
    </source>
</evidence>
<protein>
    <submittedName>
        <fullName evidence="2">Uncharacterized protein</fullName>
    </submittedName>
</protein>
<feature type="compositionally biased region" description="Polar residues" evidence="1">
    <location>
        <begin position="12"/>
        <end position="24"/>
    </location>
</feature>
<organism evidence="2">
    <name type="scientific">Picea sitchensis</name>
    <name type="common">Sitka spruce</name>
    <name type="synonym">Pinus sitchensis</name>
    <dbReference type="NCBI Taxonomy" id="3332"/>
    <lineage>
        <taxon>Eukaryota</taxon>
        <taxon>Viridiplantae</taxon>
        <taxon>Streptophyta</taxon>
        <taxon>Embryophyta</taxon>
        <taxon>Tracheophyta</taxon>
        <taxon>Spermatophyta</taxon>
        <taxon>Pinopsida</taxon>
        <taxon>Pinidae</taxon>
        <taxon>Conifers I</taxon>
        <taxon>Pinales</taxon>
        <taxon>Pinaceae</taxon>
        <taxon>Picea</taxon>
    </lineage>
</organism>
<proteinExistence type="evidence at transcript level"/>
<name>D5A8X4_PICSI</name>
<accession>D5A8X4</accession>
<dbReference type="EMBL" id="BT122622">
    <property type="protein sequence ID" value="ADE75993.1"/>
    <property type="molecule type" value="mRNA"/>
</dbReference>
<dbReference type="AlphaFoldDB" id="D5A8X4"/>
<reference evidence="2" key="1">
    <citation type="submission" date="2010-04" db="EMBL/GenBank/DDBJ databases">
        <authorList>
            <person name="Reid K.E."/>
            <person name="Liao N."/>
            <person name="Chan S."/>
            <person name="Docking R."/>
            <person name="Taylor G."/>
            <person name="Moore R."/>
            <person name="Mayo M."/>
            <person name="Munro S."/>
            <person name="King J."/>
            <person name="Yanchuk A."/>
            <person name="Holt R."/>
            <person name="Jones S."/>
            <person name="Marra M."/>
            <person name="Ritland C.E."/>
            <person name="Ritland K."/>
            <person name="Bohlmann J."/>
        </authorList>
    </citation>
    <scope>NUCLEOTIDE SEQUENCE</scope>
    <source>
        <tissue evidence="2">Buds collected with no treatment. Collection October 2007</tissue>
    </source>
</reference>